<feature type="repeat" description="WD" evidence="9">
    <location>
        <begin position="331"/>
        <end position="372"/>
    </location>
</feature>
<sequence length="573" mass="58367">MHKAKVQGIAFSPCEEYLASVGGPDDNALVLWSVASGKAICGAAVPAASAVAFFSARSDCLVTCGRYSLLVWQVTNGKLAPLEVQLGPLQRCFTAVQIDESDEILYAATSSGDVATVALLRRLLRRTGPPPARHRGRNPKGAPGRGGPLSAAITLALAPGGGPLLVGGADGRVLVMPRDSLAVDTRAGTRLPILAETRLPGGVTSLALQAASGGGPGAAFLAGTEDGDVFRLQYDGGNGLAHERMRTAPQHALADVAFAPGYGGVFATCGGADVRLWATASLRELLRVREPGLACACVAFSTDGGALISGWSDGHVRAYGPQSGAPAYVIHDAHQAGVTALAPASAGGRLVTGGGDGTVRVWQVGSSQDLVASMKGQAAVAGLRLTEGDAECVSAGADGCCIIWDLQTFARRASLVGQAVSGVAYHPNESQLVTVGGGQVTYWDAADGQAIRVLDAPCRLAALAVHAGGELLATGGEDGVIRLLNYDEGDVRATCVGHNAAITRLCFAPEGAAGPLTPADPQSSAGSKTDPGRAEQGCKRADHAEGACLVSVDSQGCIMVWRVPRTLLQPRPA</sequence>
<keyword evidence="3" id="KW-0963">Cytoplasm</keyword>
<evidence type="ECO:0000256" key="1">
    <source>
        <dbReference type="ARBA" id="ARBA00004230"/>
    </source>
</evidence>
<comment type="subcellular location">
    <subcellularLocation>
        <location evidence="1">Cell projection</location>
        <location evidence="1">Cilium</location>
        <location evidence="1">Flagellum</location>
    </subcellularLocation>
    <subcellularLocation>
        <location evidence="2">Cytoplasm</location>
    </subcellularLocation>
</comment>
<evidence type="ECO:0000256" key="5">
    <source>
        <dbReference type="ARBA" id="ARBA00022737"/>
    </source>
</evidence>
<evidence type="ECO:0000256" key="9">
    <source>
        <dbReference type="PROSITE-ProRule" id="PRU00221"/>
    </source>
</evidence>
<dbReference type="PROSITE" id="PS50294">
    <property type="entry name" value="WD_REPEATS_REGION"/>
    <property type="match status" value="1"/>
</dbReference>
<comment type="similarity">
    <text evidence="7">Belongs to the CFAP52 family.</text>
</comment>
<dbReference type="InterPro" id="IPR050630">
    <property type="entry name" value="WD_repeat_EMAP"/>
</dbReference>
<keyword evidence="6" id="KW-0969">Cilium</keyword>
<keyword evidence="12" id="KW-1185">Reference proteome</keyword>
<dbReference type="PROSITE" id="PS50082">
    <property type="entry name" value="WD_REPEATS_2"/>
    <property type="match status" value="1"/>
</dbReference>
<feature type="region of interest" description="Disordered" evidence="10">
    <location>
        <begin position="516"/>
        <end position="537"/>
    </location>
</feature>
<dbReference type="PANTHER" id="PTHR13720">
    <property type="entry name" value="WD-40 REPEAT PROTEIN"/>
    <property type="match status" value="1"/>
</dbReference>
<dbReference type="InterPro" id="IPR015943">
    <property type="entry name" value="WD40/YVTN_repeat-like_dom_sf"/>
</dbReference>
<dbReference type="SUPFAM" id="SSF50998">
    <property type="entry name" value="Quinoprotein alcohol dehydrogenase-like"/>
    <property type="match status" value="1"/>
</dbReference>
<evidence type="ECO:0000256" key="7">
    <source>
        <dbReference type="ARBA" id="ARBA00029456"/>
    </source>
</evidence>
<accession>A0AAW1S7N7</accession>
<keyword evidence="4 9" id="KW-0853">WD repeat</keyword>
<dbReference type="Pfam" id="PF00400">
    <property type="entry name" value="WD40"/>
    <property type="match status" value="3"/>
</dbReference>
<dbReference type="InterPro" id="IPR036322">
    <property type="entry name" value="WD40_repeat_dom_sf"/>
</dbReference>
<evidence type="ECO:0000256" key="2">
    <source>
        <dbReference type="ARBA" id="ARBA00004496"/>
    </source>
</evidence>
<keyword evidence="5" id="KW-0677">Repeat</keyword>
<evidence type="ECO:0000256" key="4">
    <source>
        <dbReference type="ARBA" id="ARBA00022574"/>
    </source>
</evidence>
<evidence type="ECO:0000256" key="3">
    <source>
        <dbReference type="ARBA" id="ARBA00022490"/>
    </source>
</evidence>
<proteinExistence type="inferred from homology"/>
<keyword evidence="6" id="KW-0966">Cell projection</keyword>
<dbReference type="Gene3D" id="2.130.10.10">
    <property type="entry name" value="YVTN repeat-like/Quinoprotein amine dehydrogenase"/>
    <property type="match status" value="3"/>
</dbReference>
<name>A0AAW1S7N7_9CHLO</name>
<organism evidence="11 12">
    <name type="scientific">Elliptochloris bilobata</name>
    <dbReference type="NCBI Taxonomy" id="381761"/>
    <lineage>
        <taxon>Eukaryota</taxon>
        <taxon>Viridiplantae</taxon>
        <taxon>Chlorophyta</taxon>
        <taxon>core chlorophytes</taxon>
        <taxon>Trebouxiophyceae</taxon>
        <taxon>Trebouxiophyceae incertae sedis</taxon>
        <taxon>Elliptochloris clade</taxon>
        <taxon>Elliptochloris</taxon>
    </lineage>
</organism>
<evidence type="ECO:0000313" key="12">
    <source>
        <dbReference type="Proteomes" id="UP001445335"/>
    </source>
</evidence>
<evidence type="ECO:0000256" key="10">
    <source>
        <dbReference type="SAM" id="MobiDB-lite"/>
    </source>
</evidence>
<dbReference type="Proteomes" id="UP001445335">
    <property type="component" value="Unassembled WGS sequence"/>
</dbReference>
<evidence type="ECO:0000256" key="6">
    <source>
        <dbReference type="ARBA" id="ARBA00022846"/>
    </source>
</evidence>
<gene>
    <name evidence="11" type="ORF">WJX81_008204</name>
</gene>
<evidence type="ECO:0000313" key="11">
    <source>
        <dbReference type="EMBL" id="KAK9842095.1"/>
    </source>
</evidence>
<feature type="region of interest" description="Disordered" evidence="10">
    <location>
        <begin position="127"/>
        <end position="146"/>
    </location>
</feature>
<dbReference type="InterPro" id="IPR011047">
    <property type="entry name" value="Quinoprotein_ADH-like_sf"/>
</dbReference>
<dbReference type="EMBL" id="JALJOU010000009">
    <property type="protein sequence ID" value="KAK9842095.1"/>
    <property type="molecule type" value="Genomic_DNA"/>
</dbReference>
<reference evidence="11 12" key="1">
    <citation type="journal article" date="2024" name="Nat. Commun.">
        <title>Phylogenomics reveals the evolutionary origins of lichenization in chlorophyte algae.</title>
        <authorList>
            <person name="Puginier C."/>
            <person name="Libourel C."/>
            <person name="Otte J."/>
            <person name="Skaloud P."/>
            <person name="Haon M."/>
            <person name="Grisel S."/>
            <person name="Petersen M."/>
            <person name="Berrin J.G."/>
            <person name="Delaux P.M."/>
            <person name="Dal Grande F."/>
            <person name="Keller J."/>
        </authorList>
    </citation>
    <scope>NUCLEOTIDE SEQUENCE [LARGE SCALE GENOMIC DNA]</scope>
    <source>
        <strain evidence="11 12">SAG 245.80</strain>
    </source>
</reference>
<dbReference type="PANTHER" id="PTHR13720:SF14">
    <property type="entry name" value="CILIA- AND FLAGELLA-ASSOCIATED PROTEIN 52"/>
    <property type="match status" value="1"/>
</dbReference>
<dbReference type="InterPro" id="IPR001680">
    <property type="entry name" value="WD40_rpt"/>
</dbReference>
<dbReference type="AlphaFoldDB" id="A0AAW1S7N7"/>
<evidence type="ECO:0000256" key="8">
    <source>
        <dbReference type="ARBA" id="ARBA00029552"/>
    </source>
</evidence>
<dbReference type="SMART" id="SM00320">
    <property type="entry name" value="WD40"/>
    <property type="match status" value="7"/>
</dbReference>
<dbReference type="SUPFAM" id="SSF50978">
    <property type="entry name" value="WD40 repeat-like"/>
    <property type="match status" value="1"/>
</dbReference>
<protein>
    <recommendedName>
        <fullName evidence="8">Cilia- and flagella-associated protein 52</fullName>
    </recommendedName>
</protein>
<comment type="caution">
    <text evidence="11">The sequence shown here is derived from an EMBL/GenBank/DDBJ whole genome shotgun (WGS) entry which is preliminary data.</text>
</comment>
<keyword evidence="6" id="KW-0282">Flagellum</keyword>